<dbReference type="RefSeq" id="XP_056074317.1">
    <property type="nucleotide sequence ID" value="XM_056210844.1"/>
</dbReference>
<feature type="region of interest" description="Disordered" evidence="1">
    <location>
        <begin position="1"/>
        <end position="21"/>
    </location>
</feature>
<comment type="caution">
    <text evidence="2">The sequence shown here is derived from an EMBL/GenBank/DDBJ whole genome shotgun (WGS) entry which is preliminary data.</text>
</comment>
<sequence length="302" mass="35086">MPPKRRKEEIEQPNAYGGSGRYPALRFESRASATSPIPPWYYTDLLVADNRRDNDQVFHRNAIRLFARDFDFYDDAILACLRRDISVAGLYTDVVIERKLIKLRWELQQEMLGSEDLQSRVFDHARKYDETHADDAKLKDKPKEERDAVWAIAFNDVVFWIMVDPLRQGIKVDRFRAIEEWKKIYRAMFITAADTMYMGRLGGPKLTHQVDMQKVYSAVRSVIVNKFPDRPKFDTIPSQPAGWWDQTHRKTRVKLQKASGGSEWANATFLATPKEARSKKARSKKERDSAAARSDQPLSEEQ</sequence>
<proteinExistence type="predicted"/>
<feature type="region of interest" description="Disordered" evidence="1">
    <location>
        <begin position="255"/>
        <end position="302"/>
    </location>
</feature>
<dbReference type="Proteomes" id="UP001140513">
    <property type="component" value="Unassembled WGS sequence"/>
</dbReference>
<protein>
    <submittedName>
        <fullName evidence="2">Uncharacterized protein</fullName>
    </submittedName>
</protein>
<accession>A0A9W9CEA7</accession>
<feature type="compositionally biased region" description="Basic and acidic residues" evidence="1">
    <location>
        <begin position="1"/>
        <end position="10"/>
    </location>
</feature>
<dbReference type="OrthoDB" id="10442859at2759"/>
<dbReference type="GeneID" id="80905563"/>
<gene>
    <name evidence="2" type="ORF">N0V89_002033</name>
</gene>
<organism evidence="2 3">
    <name type="scientific">Didymosphaeria variabile</name>
    <dbReference type="NCBI Taxonomy" id="1932322"/>
    <lineage>
        <taxon>Eukaryota</taxon>
        <taxon>Fungi</taxon>
        <taxon>Dikarya</taxon>
        <taxon>Ascomycota</taxon>
        <taxon>Pezizomycotina</taxon>
        <taxon>Dothideomycetes</taxon>
        <taxon>Pleosporomycetidae</taxon>
        <taxon>Pleosporales</taxon>
        <taxon>Massarineae</taxon>
        <taxon>Didymosphaeriaceae</taxon>
        <taxon>Didymosphaeria</taxon>
    </lineage>
</organism>
<dbReference type="AlphaFoldDB" id="A0A9W9CEA7"/>
<evidence type="ECO:0000256" key="1">
    <source>
        <dbReference type="SAM" id="MobiDB-lite"/>
    </source>
</evidence>
<dbReference type="EMBL" id="JAPEUX010000002">
    <property type="protein sequence ID" value="KAJ4357458.1"/>
    <property type="molecule type" value="Genomic_DNA"/>
</dbReference>
<keyword evidence="3" id="KW-1185">Reference proteome</keyword>
<evidence type="ECO:0000313" key="2">
    <source>
        <dbReference type="EMBL" id="KAJ4357458.1"/>
    </source>
</evidence>
<evidence type="ECO:0000313" key="3">
    <source>
        <dbReference type="Proteomes" id="UP001140513"/>
    </source>
</evidence>
<name>A0A9W9CEA7_9PLEO</name>
<reference evidence="2" key="1">
    <citation type="submission" date="2022-10" db="EMBL/GenBank/DDBJ databases">
        <title>Tapping the CABI collections for fungal endophytes: first genome assemblies for Collariella, Neodidymelliopsis, Ascochyta clinopodiicola, Didymella pomorum, Didymosphaeria variabile, Neocosmospora piperis and Neocucurbitaria cava.</title>
        <authorList>
            <person name="Hill R."/>
        </authorList>
    </citation>
    <scope>NUCLEOTIDE SEQUENCE</scope>
    <source>
        <strain evidence="2">IMI 356815</strain>
    </source>
</reference>